<organism evidence="1 2">
    <name type="scientific">Acinetobacter venetianus (strain ATCC 31012 / DSM 23050 / BCRC 14357 / CCUG 45561 / CIP 110063 / KCTC 2702 / LMG 19082 / RAG-1)</name>
    <dbReference type="NCBI Taxonomy" id="1191460"/>
    <lineage>
        <taxon>Bacteria</taxon>
        <taxon>Pseudomonadati</taxon>
        <taxon>Pseudomonadota</taxon>
        <taxon>Gammaproteobacteria</taxon>
        <taxon>Moraxellales</taxon>
        <taxon>Moraxellaceae</taxon>
        <taxon>Acinetobacter</taxon>
    </lineage>
</organism>
<dbReference type="eggNOG" id="COG5460">
    <property type="taxonomic scope" value="Bacteria"/>
</dbReference>
<dbReference type="HOGENOM" id="CLU_157964_0_0_6"/>
<dbReference type="PATRIC" id="fig|1191460.12.peg.1724"/>
<dbReference type="OrthoDB" id="6629495at2"/>
<name>N8ZZI5_ACIVR</name>
<reference evidence="1 2" key="1">
    <citation type="submission" date="2013-02" db="EMBL/GenBank/DDBJ databases">
        <title>The Genome Sequence of Acinetobacter venetianus CIP 110063.</title>
        <authorList>
            <consortium name="The Broad Institute Genome Sequencing Platform"/>
            <consortium name="The Broad Institute Genome Sequencing Center for Infectious Disease"/>
            <person name="Cerqueira G."/>
            <person name="Feldgarden M."/>
            <person name="Courvalin P."/>
            <person name="Perichon B."/>
            <person name="Grillot-Courvalin C."/>
            <person name="Clermont D."/>
            <person name="Rocha E."/>
            <person name="Yoon E.-J."/>
            <person name="Nemec A."/>
            <person name="Walker B."/>
            <person name="Young S.K."/>
            <person name="Zeng Q."/>
            <person name="Gargeya S."/>
            <person name="Fitzgerald M."/>
            <person name="Haas B."/>
            <person name="Abouelleil A."/>
            <person name="Alvarado L."/>
            <person name="Arachchi H.M."/>
            <person name="Berlin A.M."/>
            <person name="Chapman S.B."/>
            <person name="Dewar J."/>
            <person name="Goldberg J."/>
            <person name="Griggs A."/>
            <person name="Gujja S."/>
            <person name="Hansen M."/>
            <person name="Howarth C."/>
            <person name="Imamovic A."/>
            <person name="Larimer J."/>
            <person name="McCowan C."/>
            <person name="Murphy C."/>
            <person name="Neiman D."/>
            <person name="Pearson M."/>
            <person name="Priest M."/>
            <person name="Roberts A."/>
            <person name="Saif S."/>
            <person name="Shea T."/>
            <person name="Sisk P."/>
            <person name="Sykes S."/>
            <person name="Wortman J."/>
            <person name="Nusbaum C."/>
            <person name="Birren B."/>
        </authorList>
    </citation>
    <scope>NUCLEOTIDE SEQUENCE [LARGE SCALE GENOMIC DNA]</scope>
    <source>
        <strain evidence="2">ATCC 31012 / DSM 23050 / BCRC 14357 / CCUG 45561 / CIP 110063 / KCTC 2702 / LMG 19082 / RAG-1</strain>
    </source>
</reference>
<keyword evidence="2" id="KW-1185">Reference proteome</keyword>
<dbReference type="EMBL" id="APPO01000013">
    <property type="protein sequence ID" value="ENV36930.1"/>
    <property type="molecule type" value="Genomic_DNA"/>
</dbReference>
<dbReference type="Pfam" id="PF09932">
    <property type="entry name" value="DUF2164"/>
    <property type="match status" value="1"/>
</dbReference>
<evidence type="ECO:0008006" key="3">
    <source>
        <dbReference type="Google" id="ProtNLM"/>
    </source>
</evidence>
<dbReference type="AlphaFoldDB" id="N8ZZI5"/>
<dbReference type="InterPro" id="IPR018680">
    <property type="entry name" value="DUF2164"/>
</dbReference>
<evidence type="ECO:0000313" key="2">
    <source>
        <dbReference type="Proteomes" id="UP000018445"/>
    </source>
</evidence>
<comment type="caution">
    <text evidence="1">The sequence shown here is derived from an EMBL/GenBank/DDBJ whole genome shotgun (WGS) entry which is preliminary data.</text>
</comment>
<evidence type="ECO:0000313" key="1">
    <source>
        <dbReference type="EMBL" id="ENV36930.1"/>
    </source>
</evidence>
<accession>N8ZZI5</accession>
<protein>
    <recommendedName>
        <fullName evidence="3">DUF2164 domain-containing protein</fullName>
    </recommendedName>
</protein>
<sequence length="86" mass="10199">MVKKKTIEFDELTREQLLHALKKYVLKELDVDLGNLPAQFLLDFIVEEFGPYFYNQALNDTHEWLAERFAYLNDDLFVLTKENSKA</sequence>
<gene>
    <name evidence="1" type="ORF">F959_01738</name>
</gene>
<proteinExistence type="predicted"/>
<dbReference type="Proteomes" id="UP000018445">
    <property type="component" value="Unassembled WGS sequence"/>
</dbReference>
<dbReference type="RefSeq" id="WP_004879181.1">
    <property type="nucleotide sequence ID" value="NZ_AKIQ01000020.1"/>
</dbReference>
<dbReference type="GeneID" id="58194610"/>